<dbReference type="RefSeq" id="WP_041046345.1">
    <property type="nucleotide sequence ID" value="NZ_JXAK01000006.1"/>
</dbReference>
<keyword evidence="1" id="KW-0472">Membrane</keyword>
<sequence length="193" mass="22838">MAPDQIQHLKQLKNLESDAASSWASYWMHYSHMGTWQFWFIVLLLVGPLVAVFLWMDRRKALLLGFYGFSVHVCYTYIDLFGSKNGWWEYPYKALPFVPINLALDTSFVPVAYMLMYQWSLNRGYNYYVVQTGVSIVFAGVIKPFLTALHLFEMYGWMNYFYLFVGYMVVTLLSKWITDLFIWFQKNERARAA</sequence>
<feature type="transmembrane region" description="Helical" evidence="1">
    <location>
        <begin position="161"/>
        <end position="184"/>
    </location>
</feature>
<protein>
    <submittedName>
        <fullName evidence="2">Uncharacterized protein</fullName>
    </submittedName>
</protein>
<comment type="caution">
    <text evidence="2">The sequence shown here is derived from an EMBL/GenBank/DDBJ whole genome shotgun (WGS) entry which is preliminary data.</text>
</comment>
<evidence type="ECO:0000313" key="2">
    <source>
        <dbReference type="EMBL" id="KIL41788.1"/>
    </source>
</evidence>
<keyword evidence="1" id="KW-1133">Transmembrane helix</keyword>
<dbReference type="EMBL" id="JXAK01000006">
    <property type="protein sequence ID" value="KIL41788.1"/>
    <property type="molecule type" value="Genomic_DNA"/>
</dbReference>
<dbReference type="InterPro" id="IPR048147">
    <property type="entry name" value="CBO0543-like"/>
</dbReference>
<feature type="transmembrane region" description="Helical" evidence="1">
    <location>
        <begin position="36"/>
        <end position="54"/>
    </location>
</feature>
<gene>
    <name evidence="2" type="ORF">SD70_05440</name>
</gene>
<evidence type="ECO:0000313" key="3">
    <source>
        <dbReference type="Proteomes" id="UP000031967"/>
    </source>
</evidence>
<keyword evidence="1" id="KW-0812">Transmembrane</keyword>
<feature type="transmembrane region" description="Helical" evidence="1">
    <location>
        <begin position="98"/>
        <end position="116"/>
    </location>
</feature>
<reference evidence="2 3" key="1">
    <citation type="submission" date="2014-12" db="EMBL/GenBank/DDBJ databases">
        <title>Draft genome sequence of Paenibacillus kamchatkensis strain B-2647.</title>
        <authorList>
            <person name="Karlyshev A.V."/>
            <person name="Kudryashova E.B."/>
        </authorList>
    </citation>
    <scope>NUCLEOTIDE SEQUENCE [LARGE SCALE GENOMIC DNA]</scope>
    <source>
        <strain evidence="2 3">VKM B-2647</strain>
    </source>
</reference>
<feature type="transmembrane region" description="Helical" evidence="1">
    <location>
        <begin position="61"/>
        <end position="78"/>
    </location>
</feature>
<feature type="transmembrane region" description="Helical" evidence="1">
    <location>
        <begin position="128"/>
        <end position="149"/>
    </location>
</feature>
<proteinExistence type="predicted"/>
<accession>A0ABR5AL93</accession>
<keyword evidence="3" id="KW-1185">Reference proteome</keyword>
<evidence type="ECO:0000256" key="1">
    <source>
        <dbReference type="SAM" id="Phobius"/>
    </source>
</evidence>
<organism evidence="2 3">
    <name type="scientific">Gordoniibacillus kamchatkensis</name>
    <dbReference type="NCBI Taxonomy" id="1590651"/>
    <lineage>
        <taxon>Bacteria</taxon>
        <taxon>Bacillati</taxon>
        <taxon>Bacillota</taxon>
        <taxon>Bacilli</taxon>
        <taxon>Bacillales</taxon>
        <taxon>Paenibacillaceae</taxon>
        <taxon>Gordoniibacillus</taxon>
    </lineage>
</organism>
<dbReference type="NCBIfam" id="NF041644">
    <property type="entry name" value="CBO0543_fam"/>
    <property type="match status" value="1"/>
</dbReference>
<dbReference type="Proteomes" id="UP000031967">
    <property type="component" value="Unassembled WGS sequence"/>
</dbReference>
<name>A0ABR5AL93_9BACL</name>